<proteinExistence type="predicted"/>
<protein>
    <submittedName>
        <fullName evidence="2">Uncharacterized protein</fullName>
    </submittedName>
</protein>
<accession>A0A8J2MLA3</accession>
<feature type="region of interest" description="Disordered" evidence="1">
    <location>
        <begin position="1"/>
        <end position="36"/>
    </location>
</feature>
<name>A0A8J2MLA3_9BILA</name>
<gene>
    <name evidence="2" type="ORF">CJOHNSTONI_LOCUS3306</name>
</gene>
<evidence type="ECO:0000256" key="1">
    <source>
        <dbReference type="SAM" id="MobiDB-lite"/>
    </source>
</evidence>
<dbReference type="EMBL" id="CAKAEH010001171">
    <property type="protein sequence ID" value="CAG9533044.1"/>
    <property type="molecule type" value="Genomic_DNA"/>
</dbReference>
<organism evidence="2 3">
    <name type="scientific">Cercopithifilaria johnstoni</name>
    <dbReference type="NCBI Taxonomy" id="2874296"/>
    <lineage>
        <taxon>Eukaryota</taxon>
        <taxon>Metazoa</taxon>
        <taxon>Ecdysozoa</taxon>
        <taxon>Nematoda</taxon>
        <taxon>Chromadorea</taxon>
        <taxon>Rhabditida</taxon>
        <taxon>Spirurina</taxon>
        <taxon>Spiruromorpha</taxon>
        <taxon>Filarioidea</taxon>
        <taxon>Onchocercidae</taxon>
        <taxon>Cercopithifilaria</taxon>
    </lineage>
</organism>
<dbReference type="Proteomes" id="UP000746747">
    <property type="component" value="Unassembled WGS sequence"/>
</dbReference>
<sequence length="36" mass="3947">MGKDGRVRPVAMHQRRINATQWLPSPPSSVGRSATT</sequence>
<dbReference type="AlphaFoldDB" id="A0A8J2MLA3"/>
<feature type="non-terminal residue" evidence="2">
    <location>
        <position position="36"/>
    </location>
</feature>
<evidence type="ECO:0000313" key="2">
    <source>
        <dbReference type="EMBL" id="CAG9533044.1"/>
    </source>
</evidence>
<keyword evidence="3" id="KW-1185">Reference proteome</keyword>
<dbReference type="OrthoDB" id="5869902at2759"/>
<evidence type="ECO:0000313" key="3">
    <source>
        <dbReference type="Proteomes" id="UP000746747"/>
    </source>
</evidence>
<feature type="compositionally biased region" description="Polar residues" evidence="1">
    <location>
        <begin position="17"/>
        <end position="36"/>
    </location>
</feature>
<comment type="caution">
    <text evidence="2">The sequence shown here is derived from an EMBL/GenBank/DDBJ whole genome shotgun (WGS) entry which is preliminary data.</text>
</comment>
<reference evidence="2" key="1">
    <citation type="submission" date="2021-09" db="EMBL/GenBank/DDBJ databases">
        <authorList>
            <consortium name="Pathogen Informatics"/>
        </authorList>
    </citation>
    <scope>NUCLEOTIDE SEQUENCE</scope>
</reference>